<evidence type="ECO:0000256" key="1">
    <source>
        <dbReference type="SAM" id="Phobius"/>
    </source>
</evidence>
<dbReference type="Proteomes" id="UP000203261">
    <property type="component" value="Segment"/>
</dbReference>
<proteinExistence type="predicted"/>
<feature type="transmembrane region" description="Helical" evidence="1">
    <location>
        <begin position="46"/>
        <end position="65"/>
    </location>
</feature>
<protein>
    <submittedName>
        <fullName evidence="2">Putative membrane protein</fullName>
    </submittedName>
</protein>
<feature type="transmembrane region" description="Helical" evidence="1">
    <location>
        <begin position="6"/>
        <end position="26"/>
    </location>
</feature>
<keyword evidence="1" id="KW-0472">Membrane</keyword>
<organism evidence="2 3">
    <name type="scientific">Bacillus phage SP-15</name>
    <dbReference type="NCBI Taxonomy" id="1792032"/>
    <lineage>
        <taxon>Viruses</taxon>
        <taxon>Duplodnaviria</taxon>
        <taxon>Heunggongvirae</taxon>
        <taxon>Uroviricota</taxon>
        <taxon>Caudoviricetes</taxon>
        <taxon>Thornevirus</taxon>
        <taxon>Thornevirus SP15</taxon>
    </lineage>
</organism>
<evidence type="ECO:0000313" key="3">
    <source>
        <dbReference type="Proteomes" id="UP000203261"/>
    </source>
</evidence>
<gene>
    <name evidence="2" type="ORF">SP15_160</name>
</gene>
<keyword evidence="3" id="KW-1185">Reference proteome</keyword>
<name>A0A127AWC8_9CAUD</name>
<accession>A0A127AWC8</accession>
<dbReference type="KEGG" id="vg:29125327"/>
<evidence type="ECO:0000313" key="2">
    <source>
        <dbReference type="EMBL" id="AMM44958.1"/>
    </source>
</evidence>
<dbReference type="GeneID" id="29125327"/>
<dbReference type="RefSeq" id="YP_009302547.1">
    <property type="nucleotide sequence ID" value="NC_031245.1"/>
</dbReference>
<keyword evidence="1" id="KW-0812">Transmembrane</keyword>
<dbReference type="EMBL" id="KT624200">
    <property type="protein sequence ID" value="AMM44958.1"/>
    <property type="molecule type" value="Genomic_DNA"/>
</dbReference>
<keyword evidence="1" id="KW-1133">Transmembrane helix</keyword>
<reference evidence="2 3" key="1">
    <citation type="submission" date="2015-08" db="EMBL/GenBank/DDBJ databases">
        <authorList>
            <person name="Babu N.S."/>
            <person name="Beckwith C.J."/>
            <person name="Beseler K.G."/>
            <person name="Brison A."/>
            <person name="Carone J.V."/>
            <person name="Caskin T.P."/>
            <person name="Diamond M."/>
            <person name="Durham M.E."/>
            <person name="Foxe J.M."/>
            <person name="Go M."/>
            <person name="Henderson B.A."/>
            <person name="Jones I.B."/>
            <person name="McGettigan J.A."/>
            <person name="Micheletti S.J."/>
            <person name="Nasrallah M.E."/>
            <person name="Ortiz D."/>
            <person name="Piller C.R."/>
            <person name="Privatt S.R."/>
            <person name="Schneider S.L."/>
            <person name="Sharp S."/>
            <person name="Smith T.C."/>
            <person name="Stanton J.D."/>
            <person name="Ullery H.E."/>
            <person name="Wilson R.J."/>
            <person name="Serrano M.G."/>
            <person name="Buck G."/>
            <person name="Lee V."/>
            <person name="Wang Y."/>
            <person name="Carvalho R."/>
            <person name="Voegtly L."/>
            <person name="Shi R."/>
            <person name="Duckworth R."/>
            <person name="Johnson A."/>
            <person name="Loviza R."/>
            <person name="Walstead R."/>
            <person name="Shah Z."/>
            <person name="Kiflezghi M."/>
            <person name="Wade K."/>
            <person name="Ball S.L."/>
            <person name="Bradley K.W."/>
            <person name="Asai D.J."/>
            <person name="Bowman C.A."/>
            <person name="Russell D.A."/>
            <person name="Pope W.H."/>
            <person name="Jacobs-Sera D."/>
            <person name="Hendrix R.W."/>
            <person name="Hatfull G.F."/>
        </authorList>
    </citation>
    <scope>NUCLEOTIDE SEQUENCE [LARGE SCALE GENOMIC DNA]</scope>
</reference>
<sequence>MFNWDITTGYVILGIIGGAVIVSSFIDRVLIRNGREAYVPVVNRILKLGVIGVCGYVGLSFLNLVSDMTGLSLPYVKEVLRFIHGLV</sequence>